<proteinExistence type="inferred from homology"/>
<evidence type="ECO:0000256" key="5">
    <source>
        <dbReference type="ARBA" id="ARBA00023186"/>
    </source>
</evidence>
<sequence length="932" mass="96642">MAGQDGGYGYGLGVDLGTSHTVAVLRWPDGRTRPLLFDGQPILPSGVFLDDAGRPHVGRDAQRLAQADPARYEPNPKRRIDEPAVLLGDREIATVDLLAGVLGAVAGAAVEAVGFLPPAVLSYPAAWGSRRRDTLAAAVARAGWPPVAAGADGSPRPSGGTLLVPEPVAAARYFADVLRRPVPVRSALAVFDFGGGTLDIAVVRNEGTDGNGRARFVVVGSGGVADLGGLDLDAALVEHLGGVIRAAHGPIWEQLCRPATAGQWRARRQFWDDVRGAKEMLSRAAAAPVPVPGVEQALHLTRDELESVVTPLLRRGVFEAASVIAGCRLGDDQLAGLFLVGGSSRVPLVARMLHADLGIAPTVLEQPELPVAEGALAELPATTAPQARGSAGVPTSPAAAGSAVPRQVRAYEAGAAEAAVPPVRVAAGGYPPAGADYPGQPGQSSYPGQPVPPGSPAPFGAGGPAQSSGGAVPAGLAGLVRRRALWIGAAALVALLGVVAATLLYLTRDPYPGLDFASFQEVGRIATREENPSALFTATAGERAYAGYQRTDRRLDIAVLTAGSAKVERWITTDVGAERWDWIRALPDVLLVKAEVIGSSTPGVMIALDPANGAKLWSRQVRGDDRVFLFDEYVVVLDEAADTLVGVNARSGREWNLPNPKGEYDSDSAVYPVRTARQLGGAGAPTVEATPPIPGDEPRLVQIGADDSIRVVDVTNGKVLKSRADAADTDDKVLAYEGQLFVAPSTAGYGLARYDLASLAAPTTIYNAVDKSRRPTALEPCGEQQVCLLETAGSGAEGTELLAVRTDQGGSQQAAWRKKVPQAQGLLPVGERALVRLGSSDPAAKLFSAEGDEKLSRDGFAVRVDGGNLLVFAEAPTPYSQDASVAGVVAESGKLTELGQLKQVVAASCSWNSSVIVCGARSEFVVARFTAG</sequence>
<feature type="transmembrane region" description="Helical" evidence="7">
    <location>
        <begin position="484"/>
        <end position="506"/>
    </location>
</feature>
<evidence type="ECO:0000256" key="2">
    <source>
        <dbReference type="ARBA" id="ARBA00022741"/>
    </source>
</evidence>
<keyword evidence="7" id="KW-1133">Transmembrane helix</keyword>
<dbReference type="InterPro" id="IPR015943">
    <property type="entry name" value="WD40/YVTN_repeat-like_dom_sf"/>
</dbReference>
<dbReference type="Gene3D" id="3.30.420.40">
    <property type="match status" value="2"/>
</dbReference>
<keyword evidence="7" id="KW-0812">Transmembrane</keyword>
<dbReference type="InterPro" id="IPR013126">
    <property type="entry name" value="Hsp_70_fam"/>
</dbReference>
<evidence type="ECO:0000256" key="7">
    <source>
        <dbReference type="SAM" id="Phobius"/>
    </source>
</evidence>
<comment type="similarity">
    <text evidence="1">Belongs to the heat shock protein 70 family.</text>
</comment>
<dbReference type="InterPro" id="IPR043129">
    <property type="entry name" value="ATPase_NBD"/>
</dbReference>
<feature type="compositionally biased region" description="Low complexity" evidence="6">
    <location>
        <begin position="431"/>
        <end position="448"/>
    </location>
</feature>
<evidence type="ECO:0000256" key="1">
    <source>
        <dbReference type="ARBA" id="ARBA00007381"/>
    </source>
</evidence>
<dbReference type="Pfam" id="PF00012">
    <property type="entry name" value="HSP70"/>
    <property type="match status" value="1"/>
</dbReference>
<comment type="caution">
    <text evidence="8">The sequence shown here is derived from an EMBL/GenBank/DDBJ whole genome shotgun (WGS) entry which is preliminary data.</text>
</comment>
<dbReference type="PROSITE" id="PS01036">
    <property type="entry name" value="HSP70_3"/>
    <property type="match status" value="1"/>
</dbReference>
<keyword evidence="9" id="KW-1185">Reference proteome</keyword>
<keyword evidence="5" id="KW-0143">Chaperone</keyword>
<evidence type="ECO:0000313" key="8">
    <source>
        <dbReference type="EMBL" id="MEE6307560.1"/>
    </source>
</evidence>
<dbReference type="EMBL" id="JAZGQL010000007">
    <property type="protein sequence ID" value="MEE6307560.1"/>
    <property type="molecule type" value="Genomic_DNA"/>
</dbReference>
<keyword evidence="2" id="KW-0547">Nucleotide-binding</keyword>
<dbReference type="PANTHER" id="PTHR42749">
    <property type="entry name" value="CELL SHAPE-DETERMINING PROTEIN MREB"/>
    <property type="match status" value="1"/>
</dbReference>
<dbReference type="PANTHER" id="PTHR42749:SF1">
    <property type="entry name" value="CELL SHAPE-DETERMINING PROTEIN MREB"/>
    <property type="match status" value="1"/>
</dbReference>
<protein>
    <submittedName>
        <fullName evidence="8">Hsp70 family protein</fullName>
    </submittedName>
</protein>
<dbReference type="Gene3D" id="2.130.10.10">
    <property type="entry name" value="YVTN repeat-like/Quinoprotein amine dehydrogenase"/>
    <property type="match status" value="1"/>
</dbReference>
<dbReference type="InterPro" id="IPR018181">
    <property type="entry name" value="Heat_shock_70_CS"/>
</dbReference>
<evidence type="ECO:0000256" key="3">
    <source>
        <dbReference type="ARBA" id="ARBA00022840"/>
    </source>
</evidence>
<evidence type="ECO:0000313" key="9">
    <source>
        <dbReference type="Proteomes" id="UP001339911"/>
    </source>
</evidence>
<gene>
    <name evidence="8" type="ORF">V1634_12075</name>
</gene>
<dbReference type="Proteomes" id="UP001339911">
    <property type="component" value="Unassembled WGS sequence"/>
</dbReference>
<feature type="region of interest" description="Disordered" evidence="6">
    <location>
        <begin position="431"/>
        <end position="467"/>
    </location>
</feature>
<keyword evidence="7" id="KW-0472">Membrane</keyword>
<dbReference type="SUPFAM" id="SSF53067">
    <property type="entry name" value="Actin-like ATPase domain"/>
    <property type="match status" value="2"/>
</dbReference>
<dbReference type="PRINTS" id="PR00301">
    <property type="entry name" value="HEATSHOCK70"/>
</dbReference>
<reference evidence="8 9" key="1">
    <citation type="submission" date="2024-01" db="EMBL/GenBank/DDBJ databases">
        <title>Genome insights into Plantactinospora veratri sp. nov.</title>
        <authorList>
            <person name="Wang L."/>
        </authorList>
    </citation>
    <scope>NUCLEOTIDE SEQUENCE [LARGE SCALE GENOMIC DNA]</scope>
    <source>
        <strain evidence="8 9">NEAU-FHS4</strain>
    </source>
</reference>
<dbReference type="Gene3D" id="3.90.640.10">
    <property type="entry name" value="Actin, Chain A, domain 4"/>
    <property type="match status" value="1"/>
</dbReference>
<evidence type="ECO:0000256" key="6">
    <source>
        <dbReference type="SAM" id="MobiDB-lite"/>
    </source>
</evidence>
<dbReference type="SUPFAM" id="SSF50998">
    <property type="entry name" value="Quinoprotein alcohol dehydrogenase-like"/>
    <property type="match status" value="1"/>
</dbReference>
<organism evidence="8 9">
    <name type="scientific">Plantactinospora veratri</name>
    <dbReference type="NCBI Taxonomy" id="1436122"/>
    <lineage>
        <taxon>Bacteria</taxon>
        <taxon>Bacillati</taxon>
        <taxon>Actinomycetota</taxon>
        <taxon>Actinomycetes</taxon>
        <taxon>Micromonosporales</taxon>
        <taxon>Micromonosporaceae</taxon>
        <taxon>Plantactinospora</taxon>
    </lineage>
</organism>
<accession>A0ABU7SC99</accession>
<dbReference type="RefSeq" id="WP_331207846.1">
    <property type="nucleotide sequence ID" value="NZ_JAZGQL010000007.1"/>
</dbReference>
<name>A0ABU7SC99_9ACTN</name>
<keyword evidence="4" id="KW-0346">Stress response</keyword>
<evidence type="ECO:0000256" key="4">
    <source>
        <dbReference type="ARBA" id="ARBA00023016"/>
    </source>
</evidence>
<keyword evidence="3" id="KW-0067">ATP-binding</keyword>
<dbReference type="InterPro" id="IPR011047">
    <property type="entry name" value="Quinoprotein_ADH-like_sf"/>
</dbReference>